<dbReference type="SUPFAM" id="SSF56601">
    <property type="entry name" value="beta-lactamase/transpeptidase-like"/>
    <property type="match status" value="1"/>
</dbReference>
<dbReference type="eggNOG" id="COG1680">
    <property type="taxonomic scope" value="Bacteria"/>
</dbReference>
<feature type="domain" description="Beta-lactamase-related" evidence="2">
    <location>
        <begin position="48"/>
        <end position="330"/>
    </location>
</feature>
<gene>
    <name evidence="3" type="ordered locus">Cyan7425_3245</name>
</gene>
<dbReference type="HOGENOM" id="CLU_053332_0_0_3"/>
<reference evidence="3" key="1">
    <citation type="submission" date="2009-01" db="EMBL/GenBank/DDBJ databases">
        <title>Complete sequence of chromosome Cyanothece sp. PCC 7425.</title>
        <authorList>
            <consortium name="US DOE Joint Genome Institute"/>
            <person name="Lucas S."/>
            <person name="Copeland A."/>
            <person name="Lapidus A."/>
            <person name="Glavina del Rio T."/>
            <person name="Dalin E."/>
            <person name="Tice H."/>
            <person name="Bruce D."/>
            <person name="Goodwin L."/>
            <person name="Pitluck S."/>
            <person name="Sims D."/>
            <person name="Meineke L."/>
            <person name="Brettin T."/>
            <person name="Detter J.C."/>
            <person name="Han C."/>
            <person name="Larimer F."/>
            <person name="Land M."/>
            <person name="Hauser L."/>
            <person name="Kyrpides N."/>
            <person name="Ovchinnikova G."/>
            <person name="Liberton M."/>
            <person name="Stoeckel J."/>
            <person name="Banerjee A."/>
            <person name="Singh A."/>
            <person name="Page L."/>
            <person name="Sato H."/>
            <person name="Zhao L."/>
            <person name="Sherman L."/>
            <person name="Pakrasi H."/>
            <person name="Richardson P."/>
        </authorList>
    </citation>
    <scope>NUCLEOTIDE SEQUENCE</scope>
    <source>
        <strain evidence="3">PCC 7425</strain>
    </source>
</reference>
<dbReference type="EMBL" id="CP001344">
    <property type="protein sequence ID" value="ACL45572.1"/>
    <property type="molecule type" value="Genomic_DNA"/>
</dbReference>
<dbReference type="PANTHER" id="PTHR43283">
    <property type="entry name" value="BETA-LACTAMASE-RELATED"/>
    <property type="match status" value="1"/>
</dbReference>
<protein>
    <submittedName>
        <fullName evidence="3">Beta-lactamase</fullName>
    </submittedName>
</protein>
<dbReference type="InterPro" id="IPR012338">
    <property type="entry name" value="Beta-lactam/transpept-like"/>
</dbReference>
<accession>B8HNY5</accession>
<dbReference type="AlphaFoldDB" id="B8HNY5"/>
<dbReference type="PANTHER" id="PTHR43283:SF7">
    <property type="entry name" value="BETA-LACTAMASE-RELATED DOMAIN-CONTAINING PROTEIN"/>
    <property type="match status" value="1"/>
</dbReference>
<evidence type="ECO:0000256" key="1">
    <source>
        <dbReference type="SAM" id="SignalP"/>
    </source>
</evidence>
<keyword evidence="1" id="KW-0732">Signal</keyword>
<dbReference type="Pfam" id="PF00144">
    <property type="entry name" value="Beta-lactamase"/>
    <property type="match status" value="1"/>
</dbReference>
<proteinExistence type="predicted"/>
<organism evidence="3">
    <name type="scientific">Cyanothece sp. (strain PCC 7425 / ATCC 29141)</name>
    <dbReference type="NCBI Taxonomy" id="395961"/>
    <lineage>
        <taxon>Bacteria</taxon>
        <taxon>Bacillati</taxon>
        <taxon>Cyanobacteriota</taxon>
        <taxon>Cyanophyceae</taxon>
        <taxon>Gomontiellales</taxon>
        <taxon>Cyanothecaceae</taxon>
        <taxon>Cyanothece</taxon>
    </lineage>
</organism>
<dbReference type="KEGG" id="cyn:Cyan7425_3245"/>
<dbReference type="STRING" id="395961.Cyan7425_3245"/>
<feature type="signal peptide" evidence="1">
    <location>
        <begin position="1"/>
        <end position="33"/>
    </location>
</feature>
<feature type="chain" id="PRO_5002873751" evidence="1">
    <location>
        <begin position="34"/>
        <end position="342"/>
    </location>
</feature>
<evidence type="ECO:0000259" key="2">
    <source>
        <dbReference type="Pfam" id="PF00144"/>
    </source>
</evidence>
<dbReference type="Gene3D" id="3.40.710.10">
    <property type="entry name" value="DD-peptidase/beta-lactamase superfamily"/>
    <property type="match status" value="1"/>
</dbReference>
<dbReference type="InterPro" id="IPR001466">
    <property type="entry name" value="Beta-lactam-related"/>
</dbReference>
<evidence type="ECO:0000313" key="3">
    <source>
        <dbReference type="EMBL" id="ACL45572.1"/>
    </source>
</evidence>
<sequence length="342" mass="37737">MINCFNAQTTLRKITIFPLLGLGLICSSAPGVAQTPASYRRAADYSEAHGGYSVVVARQNQIVFEAYAPGQSADRAHNLASGTKSFSCAIAVAANQDGLLNWDERVAQTVNEWSRHPQKSKITIRQVLNLTSGIPGGPIRPLTYAQAIAVLPTYPPGTQFQYGQIPFQVFAEVMRRKLLSRQEDPLQYLTRRVFQPIGLKVSYWQRGRDGQPHLPSGARLTARQWLKYGLLVQNQGRWQSKTILPWTTLQQCFQASAIHPGYGLSFWLNSVVGQPFTPPPGNPPFKGFPNAPGDTVMALGFGGQGLYIISSLQMVVVRQGVLSNRTNFDHDRFLGLLLNRSA</sequence>
<dbReference type="InterPro" id="IPR050789">
    <property type="entry name" value="Diverse_Enzym_Activities"/>
</dbReference>
<name>B8HNY5_CYAP4</name>